<dbReference type="EMBL" id="HBKR01006792">
    <property type="protein sequence ID" value="CAE2286215.1"/>
    <property type="molecule type" value="Transcribed_RNA"/>
</dbReference>
<accession>A0A7S4NGI3</accession>
<sequence>MWLLTAQNNRDFFEKAFPYLVDHRAPKSETLSFRLSDLRSNGNHLDCTSSTAFTSLKSIRGTLCSHPMKTLIRNDTANFLVKFSGQVVDRSLGLAT</sequence>
<reference evidence="1" key="1">
    <citation type="submission" date="2021-01" db="EMBL/GenBank/DDBJ databases">
        <authorList>
            <person name="Corre E."/>
            <person name="Pelletier E."/>
            <person name="Niang G."/>
            <person name="Scheremetjew M."/>
            <person name="Finn R."/>
            <person name="Kale V."/>
            <person name="Holt S."/>
            <person name="Cochrane G."/>
            <person name="Meng A."/>
            <person name="Brown T."/>
            <person name="Cohen L."/>
        </authorList>
    </citation>
    <scope>NUCLEOTIDE SEQUENCE</scope>
    <source>
        <strain evidence="1">SoJaBio B1-5/56/2</strain>
    </source>
</reference>
<dbReference type="AlphaFoldDB" id="A0A7S4NGI3"/>
<proteinExistence type="predicted"/>
<gene>
    <name evidence="1" type="ORF">NAES01612_LOCUS4459</name>
</gene>
<protein>
    <submittedName>
        <fullName evidence="1">Uncharacterized protein</fullName>
    </submittedName>
</protein>
<name>A0A7S4NGI3_9EUKA</name>
<evidence type="ECO:0000313" key="1">
    <source>
        <dbReference type="EMBL" id="CAE2286215.1"/>
    </source>
</evidence>
<organism evidence="1">
    <name type="scientific">Paramoeba aestuarina</name>
    <dbReference type="NCBI Taxonomy" id="180227"/>
    <lineage>
        <taxon>Eukaryota</taxon>
        <taxon>Amoebozoa</taxon>
        <taxon>Discosea</taxon>
        <taxon>Flabellinia</taxon>
        <taxon>Dactylopodida</taxon>
        <taxon>Paramoebidae</taxon>
        <taxon>Paramoeba</taxon>
    </lineage>
</organism>